<evidence type="ECO:0000313" key="1">
    <source>
        <dbReference type="EMBL" id="KIW21511.1"/>
    </source>
</evidence>
<keyword evidence="2" id="KW-1185">Reference proteome</keyword>
<organism evidence="1 2">
    <name type="scientific">Exophiala spinifera</name>
    <dbReference type="NCBI Taxonomy" id="91928"/>
    <lineage>
        <taxon>Eukaryota</taxon>
        <taxon>Fungi</taxon>
        <taxon>Dikarya</taxon>
        <taxon>Ascomycota</taxon>
        <taxon>Pezizomycotina</taxon>
        <taxon>Eurotiomycetes</taxon>
        <taxon>Chaetothyriomycetidae</taxon>
        <taxon>Chaetothyriales</taxon>
        <taxon>Herpotrichiellaceae</taxon>
        <taxon>Exophiala</taxon>
    </lineage>
</organism>
<dbReference type="VEuPathDB" id="FungiDB:PV08_02091"/>
<sequence>MADYFRRLASHATRNHLAIVDPVSPETSTSIHHSYAQLLLRVTIFSERLITAAQETQRHLEGARVGLMVPPGLDFVASLLAIWSVKAIEITHTVTDSRQEFIIYHAEYKTKISPLLQGRCCIDVTTIMPEARPKKVVVPQSQRHQLSPYYIAN</sequence>
<proteinExistence type="predicted"/>
<dbReference type="EMBL" id="KN847492">
    <property type="protein sequence ID" value="KIW21511.1"/>
    <property type="molecule type" value="Genomic_DNA"/>
</dbReference>
<dbReference type="OrthoDB" id="10397095at2759"/>
<evidence type="ECO:0000313" key="2">
    <source>
        <dbReference type="Proteomes" id="UP000053328"/>
    </source>
</evidence>
<dbReference type="SUPFAM" id="SSF56801">
    <property type="entry name" value="Acetyl-CoA synthetase-like"/>
    <property type="match status" value="1"/>
</dbReference>
<dbReference type="HOGENOM" id="CLU_1713278_0_0_1"/>
<dbReference type="Proteomes" id="UP000053328">
    <property type="component" value="Unassembled WGS sequence"/>
</dbReference>
<name>A0A0D1Z1K6_9EURO</name>
<accession>A0A0D1Z1K6</accession>
<reference evidence="1 2" key="1">
    <citation type="submission" date="2015-01" db="EMBL/GenBank/DDBJ databases">
        <title>The Genome Sequence of Exophiala spinifera CBS89968.</title>
        <authorList>
            <consortium name="The Broad Institute Genomics Platform"/>
            <person name="Cuomo C."/>
            <person name="de Hoog S."/>
            <person name="Gorbushina A."/>
            <person name="Stielow B."/>
            <person name="Teixiera M."/>
            <person name="Abouelleil A."/>
            <person name="Chapman S.B."/>
            <person name="Priest M."/>
            <person name="Young S.K."/>
            <person name="Wortman J."/>
            <person name="Nusbaum C."/>
            <person name="Birren B."/>
        </authorList>
    </citation>
    <scope>NUCLEOTIDE SEQUENCE [LARGE SCALE GENOMIC DNA]</scope>
    <source>
        <strain evidence="1 2">CBS 89968</strain>
    </source>
</reference>
<dbReference type="GeneID" id="27329174"/>
<dbReference type="Gene3D" id="3.40.50.12780">
    <property type="entry name" value="N-terminal domain of ligase-like"/>
    <property type="match status" value="1"/>
</dbReference>
<evidence type="ECO:0008006" key="3">
    <source>
        <dbReference type="Google" id="ProtNLM"/>
    </source>
</evidence>
<gene>
    <name evidence="1" type="ORF">PV08_02091</name>
</gene>
<protein>
    <recommendedName>
        <fullName evidence="3">AMP-dependent synthetase/ligase domain-containing protein</fullName>
    </recommendedName>
</protein>
<dbReference type="AlphaFoldDB" id="A0A0D1Z1K6"/>
<dbReference type="RefSeq" id="XP_016241727.1">
    <property type="nucleotide sequence ID" value="XM_016376451.1"/>
</dbReference>
<dbReference type="InterPro" id="IPR042099">
    <property type="entry name" value="ANL_N_sf"/>
</dbReference>